<feature type="non-terminal residue" evidence="2">
    <location>
        <position position="1"/>
    </location>
</feature>
<dbReference type="AlphaFoldDB" id="A0A7J9FVG6"/>
<evidence type="ECO:0000313" key="2">
    <source>
        <dbReference type="EMBL" id="MBA0789141.1"/>
    </source>
</evidence>
<keyword evidence="1" id="KW-0472">Membrane</keyword>
<dbReference type="EMBL" id="JABEZW010229052">
    <property type="protein sequence ID" value="MBA0789141.1"/>
    <property type="molecule type" value="Genomic_DNA"/>
</dbReference>
<protein>
    <submittedName>
        <fullName evidence="2">Uncharacterized protein</fullName>
    </submittedName>
</protein>
<reference evidence="2 3" key="1">
    <citation type="journal article" date="2019" name="Genome Biol. Evol.">
        <title>Insights into the evolution of the New World diploid cottons (Gossypium, subgenus Houzingenia) based on genome sequencing.</title>
        <authorList>
            <person name="Grover C.E."/>
            <person name="Arick M.A. 2nd"/>
            <person name="Thrash A."/>
            <person name="Conover J.L."/>
            <person name="Sanders W.S."/>
            <person name="Peterson D.G."/>
            <person name="Frelichowski J.E."/>
            <person name="Scheffler J.A."/>
            <person name="Scheffler B.E."/>
            <person name="Wendel J.F."/>
        </authorList>
    </citation>
    <scope>NUCLEOTIDE SEQUENCE [LARGE SCALE GENOMIC DNA]</scope>
    <source>
        <strain evidence="2">8</strain>
        <tissue evidence="2">Leaf</tissue>
    </source>
</reference>
<gene>
    <name evidence="2" type="ORF">Gotri_026779</name>
</gene>
<keyword evidence="1" id="KW-1133">Transmembrane helix</keyword>
<sequence>MKHVGSSAIPHLHLSTEVPFPVLICIPLYLLFALSMEFVIGIVSSIFTKAAEYTISPIINHVKYLSNHQQNVET</sequence>
<name>A0A7J9FVG6_9ROSI</name>
<evidence type="ECO:0000256" key="1">
    <source>
        <dbReference type="SAM" id="Phobius"/>
    </source>
</evidence>
<evidence type="ECO:0000313" key="3">
    <source>
        <dbReference type="Proteomes" id="UP000593568"/>
    </source>
</evidence>
<organism evidence="2 3">
    <name type="scientific">Gossypium trilobum</name>
    <dbReference type="NCBI Taxonomy" id="34281"/>
    <lineage>
        <taxon>Eukaryota</taxon>
        <taxon>Viridiplantae</taxon>
        <taxon>Streptophyta</taxon>
        <taxon>Embryophyta</taxon>
        <taxon>Tracheophyta</taxon>
        <taxon>Spermatophyta</taxon>
        <taxon>Magnoliopsida</taxon>
        <taxon>eudicotyledons</taxon>
        <taxon>Gunneridae</taxon>
        <taxon>Pentapetalae</taxon>
        <taxon>rosids</taxon>
        <taxon>malvids</taxon>
        <taxon>Malvales</taxon>
        <taxon>Malvaceae</taxon>
        <taxon>Malvoideae</taxon>
        <taxon>Gossypium</taxon>
    </lineage>
</organism>
<feature type="transmembrane region" description="Helical" evidence="1">
    <location>
        <begin position="20"/>
        <end position="43"/>
    </location>
</feature>
<proteinExistence type="predicted"/>
<keyword evidence="1" id="KW-0812">Transmembrane</keyword>
<accession>A0A7J9FVG6</accession>
<comment type="caution">
    <text evidence="2">The sequence shown here is derived from an EMBL/GenBank/DDBJ whole genome shotgun (WGS) entry which is preliminary data.</text>
</comment>
<dbReference type="Proteomes" id="UP000593568">
    <property type="component" value="Unassembled WGS sequence"/>
</dbReference>
<keyword evidence="3" id="KW-1185">Reference proteome</keyword>